<evidence type="ECO:0000313" key="3">
    <source>
        <dbReference type="Proteomes" id="UP000033607"/>
    </source>
</evidence>
<dbReference type="AlphaFoldDB" id="A0A0F5YGY7"/>
<dbReference type="GO" id="GO:0006313">
    <property type="term" value="P:DNA transposition"/>
    <property type="evidence" value="ECO:0007669"/>
    <property type="project" value="InterPro"/>
</dbReference>
<dbReference type="GO" id="GO:0003677">
    <property type="term" value="F:DNA binding"/>
    <property type="evidence" value="ECO:0007669"/>
    <property type="project" value="InterPro"/>
</dbReference>
<sequence>MNNDFLSRGRSVSDLKAHLVLTTKYRRKVFTGEMISRLHEIFENLLNQQDCKLVSFDGEKDHVHLLFQYHPDIHLSKLVNSLKSVSSRKIRVEFGEQLTEIYLKKPVLWNSSYFVASCGGVTISTLKKYIQNQNSPDE</sequence>
<dbReference type="OrthoDB" id="9798161at2"/>
<dbReference type="NCBIfam" id="NF033573">
    <property type="entry name" value="transpos_IS200"/>
    <property type="match status" value="1"/>
</dbReference>
<organism evidence="2 3">
    <name type="scientific">Limnoraphis robusta CS-951</name>
    <dbReference type="NCBI Taxonomy" id="1637645"/>
    <lineage>
        <taxon>Bacteria</taxon>
        <taxon>Bacillati</taxon>
        <taxon>Cyanobacteriota</taxon>
        <taxon>Cyanophyceae</taxon>
        <taxon>Oscillatoriophycideae</taxon>
        <taxon>Oscillatoriales</taxon>
        <taxon>Sirenicapillariaceae</taxon>
        <taxon>Limnoraphis</taxon>
    </lineage>
</organism>
<comment type="caution">
    <text evidence="2">The sequence shown here is derived from an EMBL/GenBank/DDBJ whole genome shotgun (WGS) entry which is preliminary data.</text>
</comment>
<dbReference type="PATRIC" id="fig|1637645.4.peg.3251"/>
<proteinExistence type="predicted"/>
<dbReference type="RefSeq" id="WP_046278476.1">
    <property type="nucleotide sequence ID" value="NZ_LATL02000162.1"/>
</dbReference>
<name>A0A0F5YGY7_9CYAN</name>
<protein>
    <submittedName>
        <fullName evidence="2">Transposase</fullName>
    </submittedName>
</protein>
<dbReference type="EMBL" id="LATL02000162">
    <property type="protein sequence ID" value="KKD38154.1"/>
    <property type="molecule type" value="Genomic_DNA"/>
</dbReference>
<dbReference type="PANTHER" id="PTHR33360">
    <property type="entry name" value="TRANSPOSASE FOR INSERTION SEQUENCE ELEMENT IS200"/>
    <property type="match status" value="1"/>
</dbReference>
<dbReference type="InterPro" id="IPR036515">
    <property type="entry name" value="Transposase_17_sf"/>
</dbReference>
<dbReference type="InterPro" id="IPR002686">
    <property type="entry name" value="Transposase_17"/>
</dbReference>
<evidence type="ECO:0000313" key="2">
    <source>
        <dbReference type="EMBL" id="KKD38154.1"/>
    </source>
</evidence>
<dbReference type="Gene3D" id="3.30.70.1290">
    <property type="entry name" value="Transposase IS200-like"/>
    <property type="match status" value="1"/>
</dbReference>
<dbReference type="SUPFAM" id="SSF143422">
    <property type="entry name" value="Transposase IS200-like"/>
    <property type="match status" value="1"/>
</dbReference>
<evidence type="ECO:0000259" key="1">
    <source>
        <dbReference type="SMART" id="SM01321"/>
    </source>
</evidence>
<dbReference type="PANTHER" id="PTHR33360:SF2">
    <property type="entry name" value="TRANSPOSASE FOR INSERTION SEQUENCE ELEMENT IS200"/>
    <property type="match status" value="1"/>
</dbReference>
<dbReference type="Pfam" id="PF01797">
    <property type="entry name" value="Y1_Tnp"/>
    <property type="match status" value="1"/>
</dbReference>
<gene>
    <name evidence="2" type="ORF">WN50_10435</name>
</gene>
<accession>A0A0F5YGY7</accession>
<reference evidence="2 3" key="1">
    <citation type="submission" date="2015-06" db="EMBL/GenBank/DDBJ databases">
        <title>Draft genome assembly of filamentous brackish cyanobacterium Limnoraphis robusta strain CS-951.</title>
        <authorList>
            <person name="Willis A."/>
            <person name="Parks M."/>
            <person name="Burford M.A."/>
        </authorList>
    </citation>
    <scope>NUCLEOTIDE SEQUENCE [LARGE SCALE GENOMIC DNA]</scope>
    <source>
        <strain evidence="2 3">CS-951</strain>
    </source>
</reference>
<dbReference type="SMART" id="SM01321">
    <property type="entry name" value="Y1_Tnp"/>
    <property type="match status" value="1"/>
</dbReference>
<dbReference type="Proteomes" id="UP000033607">
    <property type="component" value="Unassembled WGS sequence"/>
</dbReference>
<feature type="domain" description="Transposase IS200-like" evidence="1">
    <location>
        <begin position="12"/>
        <end position="133"/>
    </location>
</feature>
<dbReference type="GO" id="GO:0004803">
    <property type="term" value="F:transposase activity"/>
    <property type="evidence" value="ECO:0007669"/>
    <property type="project" value="InterPro"/>
</dbReference>